<sequence>MGEQPEERPDPPSRAMRPVEGAADPDLHPRFWEAQLEAARRGSLAWGLAAFFLGYGGYYLFVLVLTAVRPERQGGFDPTAPPSTGPLLLLAFAPNVLLGLVPAVFSWWRGRGLRADFGIVPKRRDWKVGVACGLTALIGSWLLTLVIIAVSGPPPETDLARLMQGERTVWLFLFALFAFLGAPLTEELLMRGALWGALEHYRLPRYAILVLTSLIFALIHQEVWRTPVLFVGGLAIGAARMITGRVATSMIAHATNNFLPALLLFAVAR</sequence>
<comment type="caution">
    <text evidence="4">The sequence shown here is derived from an EMBL/GenBank/DDBJ whole genome shotgun (WGS) entry which is preliminary data.</text>
</comment>
<feature type="compositionally biased region" description="Basic and acidic residues" evidence="1">
    <location>
        <begin position="1"/>
        <end position="11"/>
    </location>
</feature>
<keyword evidence="2" id="KW-0472">Membrane</keyword>
<keyword evidence="2" id="KW-0812">Transmembrane</keyword>
<dbReference type="InterPro" id="IPR052710">
    <property type="entry name" value="CAAX_protease"/>
</dbReference>
<dbReference type="RefSeq" id="WP_343050016.1">
    <property type="nucleotide sequence ID" value="NZ_BAABFH010000001.1"/>
</dbReference>
<reference evidence="4 5" key="1">
    <citation type="submission" date="2020-07" db="EMBL/GenBank/DDBJ databases">
        <title>Sequencing the genomes of 1000 actinobacteria strains.</title>
        <authorList>
            <person name="Klenk H.-P."/>
        </authorList>
    </citation>
    <scope>NUCLEOTIDE SEQUENCE [LARGE SCALE GENOMIC DNA]</scope>
    <source>
        <strain evidence="4 5">DSM 44065</strain>
    </source>
</reference>
<keyword evidence="2" id="KW-1133">Transmembrane helix</keyword>
<dbReference type="GO" id="GO:0080120">
    <property type="term" value="P:CAAX-box protein maturation"/>
    <property type="evidence" value="ECO:0007669"/>
    <property type="project" value="UniProtKB-ARBA"/>
</dbReference>
<keyword evidence="5" id="KW-1185">Reference proteome</keyword>
<accession>A0A853AQU7</accession>
<feature type="transmembrane region" description="Helical" evidence="2">
    <location>
        <begin position="250"/>
        <end position="268"/>
    </location>
</feature>
<feature type="domain" description="CAAX prenyl protease 2/Lysostaphin resistance protein A-like" evidence="3">
    <location>
        <begin position="169"/>
        <end position="259"/>
    </location>
</feature>
<protein>
    <recommendedName>
        <fullName evidence="3">CAAX prenyl protease 2/Lysostaphin resistance protein A-like domain-containing protein</fullName>
    </recommendedName>
</protein>
<evidence type="ECO:0000256" key="2">
    <source>
        <dbReference type="SAM" id="Phobius"/>
    </source>
</evidence>
<dbReference type="PANTHER" id="PTHR36435">
    <property type="entry name" value="SLR1288 PROTEIN"/>
    <property type="match status" value="1"/>
</dbReference>
<dbReference type="InterPro" id="IPR003675">
    <property type="entry name" value="Rce1/LyrA-like_dom"/>
</dbReference>
<organism evidence="4 5">
    <name type="scientific">Saccharopolyspora hordei</name>
    <dbReference type="NCBI Taxonomy" id="1838"/>
    <lineage>
        <taxon>Bacteria</taxon>
        <taxon>Bacillati</taxon>
        <taxon>Actinomycetota</taxon>
        <taxon>Actinomycetes</taxon>
        <taxon>Pseudonocardiales</taxon>
        <taxon>Pseudonocardiaceae</taxon>
        <taxon>Saccharopolyspora</taxon>
    </lineage>
</organism>
<gene>
    <name evidence="4" type="ORF">HNR68_001797</name>
</gene>
<dbReference type="GO" id="GO:0004175">
    <property type="term" value="F:endopeptidase activity"/>
    <property type="evidence" value="ECO:0007669"/>
    <property type="project" value="UniProtKB-ARBA"/>
</dbReference>
<dbReference type="AlphaFoldDB" id="A0A853AQU7"/>
<feature type="transmembrane region" description="Helical" evidence="2">
    <location>
        <begin position="87"/>
        <end position="108"/>
    </location>
</feature>
<dbReference type="PANTHER" id="PTHR36435:SF1">
    <property type="entry name" value="CAAX AMINO TERMINAL PROTEASE FAMILY PROTEIN"/>
    <property type="match status" value="1"/>
</dbReference>
<evidence type="ECO:0000256" key="1">
    <source>
        <dbReference type="SAM" id="MobiDB-lite"/>
    </source>
</evidence>
<proteinExistence type="predicted"/>
<feature type="transmembrane region" description="Helical" evidence="2">
    <location>
        <begin position="170"/>
        <end position="191"/>
    </location>
</feature>
<feature type="transmembrane region" description="Helical" evidence="2">
    <location>
        <begin position="203"/>
        <end position="220"/>
    </location>
</feature>
<feature type="transmembrane region" description="Helical" evidence="2">
    <location>
        <begin position="128"/>
        <end position="150"/>
    </location>
</feature>
<evidence type="ECO:0000259" key="3">
    <source>
        <dbReference type="Pfam" id="PF02517"/>
    </source>
</evidence>
<evidence type="ECO:0000313" key="5">
    <source>
        <dbReference type="Proteomes" id="UP000587002"/>
    </source>
</evidence>
<evidence type="ECO:0000313" key="4">
    <source>
        <dbReference type="EMBL" id="NYI83167.1"/>
    </source>
</evidence>
<name>A0A853AQU7_9PSEU</name>
<dbReference type="Proteomes" id="UP000587002">
    <property type="component" value="Unassembled WGS sequence"/>
</dbReference>
<feature type="region of interest" description="Disordered" evidence="1">
    <location>
        <begin position="1"/>
        <end position="24"/>
    </location>
</feature>
<feature type="transmembrane region" description="Helical" evidence="2">
    <location>
        <begin position="44"/>
        <end position="67"/>
    </location>
</feature>
<dbReference type="EMBL" id="JACCFJ010000001">
    <property type="protein sequence ID" value="NYI83167.1"/>
    <property type="molecule type" value="Genomic_DNA"/>
</dbReference>
<dbReference type="Pfam" id="PF02517">
    <property type="entry name" value="Rce1-like"/>
    <property type="match status" value="1"/>
</dbReference>